<proteinExistence type="predicted"/>
<comment type="caution">
    <text evidence="2">The sequence shown here is derived from an EMBL/GenBank/DDBJ whole genome shotgun (WGS) entry which is preliminary data.</text>
</comment>
<name>A0A699RS00_TANCI</name>
<evidence type="ECO:0000313" key="2">
    <source>
        <dbReference type="EMBL" id="GFC85334.1"/>
    </source>
</evidence>
<feature type="compositionally biased region" description="Basic and acidic residues" evidence="1">
    <location>
        <begin position="35"/>
        <end position="57"/>
    </location>
</feature>
<protein>
    <submittedName>
        <fullName evidence="2">Uncharacterized protein</fullName>
    </submittedName>
</protein>
<organism evidence="2">
    <name type="scientific">Tanacetum cinerariifolium</name>
    <name type="common">Dalmatian daisy</name>
    <name type="synonym">Chrysanthemum cinerariifolium</name>
    <dbReference type="NCBI Taxonomy" id="118510"/>
    <lineage>
        <taxon>Eukaryota</taxon>
        <taxon>Viridiplantae</taxon>
        <taxon>Streptophyta</taxon>
        <taxon>Embryophyta</taxon>
        <taxon>Tracheophyta</taxon>
        <taxon>Spermatophyta</taxon>
        <taxon>Magnoliopsida</taxon>
        <taxon>eudicotyledons</taxon>
        <taxon>Gunneridae</taxon>
        <taxon>Pentapetalae</taxon>
        <taxon>asterids</taxon>
        <taxon>campanulids</taxon>
        <taxon>Asterales</taxon>
        <taxon>Asteraceae</taxon>
        <taxon>Asteroideae</taxon>
        <taxon>Anthemideae</taxon>
        <taxon>Anthemidinae</taxon>
        <taxon>Tanacetum</taxon>
    </lineage>
</organism>
<dbReference type="AlphaFoldDB" id="A0A699RS00"/>
<accession>A0A699RS00</accession>
<reference evidence="2" key="1">
    <citation type="journal article" date="2019" name="Sci. Rep.">
        <title>Draft genome of Tanacetum cinerariifolium, the natural source of mosquito coil.</title>
        <authorList>
            <person name="Yamashiro T."/>
            <person name="Shiraishi A."/>
            <person name="Satake H."/>
            <person name="Nakayama K."/>
        </authorList>
    </citation>
    <scope>NUCLEOTIDE SEQUENCE</scope>
</reference>
<gene>
    <name evidence="2" type="ORF">Tci_857304</name>
</gene>
<evidence type="ECO:0000256" key="1">
    <source>
        <dbReference type="SAM" id="MobiDB-lite"/>
    </source>
</evidence>
<sequence>LQEDNTQIRPRSEVEMQVKVQRQVESQLQKHMRHRELEANDREEARERGAATKDGRY</sequence>
<feature type="non-terminal residue" evidence="2">
    <location>
        <position position="1"/>
    </location>
</feature>
<feature type="region of interest" description="Disordered" evidence="1">
    <location>
        <begin position="26"/>
        <end position="57"/>
    </location>
</feature>
<dbReference type="EMBL" id="BKCJ011099426">
    <property type="protein sequence ID" value="GFC85334.1"/>
    <property type="molecule type" value="Genomic_DNA"/>
</dbReference>